<protein>
    <submittedName>
        <fullName evidence="2">Uncharacterized protein</fullName>
    </submittedName>
</protein>
<evidence type="ECO:0000313" key="3">
    <source>
        <dbReference type="Proteomes" id="UP000823486"/>
    </source>
</evidence>
<proteinExistence type="predicted"/>
<name>A0ABS2QCE6_9BACI</name>
<evidence type="ECO:0000313" key="2">
    <source>
        <dbReference type="EMBL" id="MBM7690826.1"/>
    </source>
</evidence>
<reference evidence="2 3" key="1">
    <citation type="submission" date="2021-01" db="EMBL/GenBank/DDBJ databases">
        <title>Genomic Encyclopedia of Type Strains, Phase IV (KMG-IV): sequencing the most valuable type-strain genomes for metagenomic binning, comparative biology and taxonomic classification.</title>
        <authorList>
            <person name="Goeker M."/>
        </authorList>
    </citation>
    <scope>NUCLEOTIDE SEQUENCE [LARGE SCALE GENOMIC DNA]</scope>
    <source>
        <strain evidence="2 3">DSM 105482</strain>
    </source>
</reference>
<keyword evidence="1" id="KW-1133">Transmembrane helix</keyword>
<keyword evidence="1" id="KW-0472">Membrane</keyword>
<dbReference type="Proteomes" id="UP000823486">
    <property type="component" value="Unassembled WGS sequence"/>
</dbReference>
<evidence type="ECO:0000256" key="1">
    <source>
        <dbReference type="SAM" id="Phobius"/>
    </source>
</evidence>
<gene>
    <name evidence="2" type="ORF">JOC77_000229</name>
</gene>
<feature type="transmembrane region" description="Helical" evidence="1">
    <location>
        <begin position="53"/>
        <end position="73"/>
    </location>
</feature>
<organism evidence="2 3">
    <name type="scientific">Peribacillus deserti</name>
    <dbReference type="NCBI Taxonomy" id="673318"/>
    <lineage>
        <taxon>Bacteria</taxon>
        <taxon>Bacillati</taxon>
        <taxon>Bacillota</taxon>
        <taxon>Bacilli</taxon>
        <taxon>Bacillales</taxon>
        <taxon>Bacillaceae</taxon>
        <taxon>Peribacillus</taxon>
    </lineage>
</organism>
<comment type="caution">
    <text evidence="2">The sequence shown here is derived from an EMBL/GenBank/DDBJ whole genome shotgun (WGS) entry which is preliminary data.</text>
</comment>
<sequence length="74" mass="8204">MSCANEKVSPYCGKVGEGTYHITCLPGGKPLSDVKDVTEFHLYGEKLLYSPPVFGTTHIPIFSILTLVLTMYFF</sequence>
<dbReference type="EMBL" id="JAFBFI010000001">
    <property type="protein sequence ID" value="MBM7690826.1"/>
    <property type="molecule type" value="Genomic_DNA"/>
</dbReference>
<accession>A0ABS2QCE6</accession>
<keyword evidence="1" id="KW-0812">Transmembrane</keyword>
<keyword evidence="3" id="KW-1185">Reference proteome</keyword>